<dbReference type="GO" id="GO:0042773">
    <property type="term" value="P:ATP synthesis coupled electron transport"/>
    <property type="evidence" value="ECO:0007669"/>
    <property type="project" value="InterPro"/>
</dbReference>
<name>A0A7L7S5P8_9ARAC</name>
<keyword evidence="13 17" id="KW-0830">Ubiquinone</keyword>
<evidence type="ECO:0000256" key="8">
    <source>
        <dbReference type="ARBA" id="ARBA00022792"/>
    </source>
</evidence>
<comment type="function">
    <text evidence="1">Core subunit of the mitochondrial membrane respiratory chain NADH dehydrogenase (Complex I) that is believed to belong to the minimal assembly required for catalysis. Complex I functions in the transfer of electrons from NADH to the respiratory chain. The immediate electron acceptor for the enzyme is believed to be ubiquinone.</text>
</comment>
<comment type="function">
    <text evidence="17">Core subunit of the mitochondrial membrane respiratory chain NADH dehydrogenase (Complex I) which catalyzes electron transfer from NADH through the respiratory chain, using ubiquinone as an electron acceptor. Essential for the catalytic activity and assembly of complex I.</text>
</comment>
<dbReference type="AlphaFoldDB" id="A0A7L7S5P8"/>
<feature type="transmembrane region" description="Helical" evidence="17">
    <location>
        <begin position="50"/>
        <end position="68"/>
    </location>
</feature>
<accession>A0A7L7S5P8</accession>
<feature type="transmembrane region" description="Helical" evidence="17">
    <location>
        <begin position="438"/>
        <end position="460"/>
    </location>
</feature>
<evidence type="ECO:0000256" key="5">
    <source>
        <dbReference type="ARBA" id="ARBA00022448"/>
    </source>
</evidence>
<evidence type="ECO:0000256" key="16">
    <source>
        <dbReference type="ARBA" id="ARBA00049551"/>
    </source>
</evidence>
<dbReference type="InterPro" id="IPR001516">
    <property type="entry name" value="Proton_antipo_N"/>
</dbReference>
<dbReference type="Pfam" id="PF00361">
    <property type="entry name" value="Proton_antipo_M"/>
    <property type="match status" value="1"/>
</dbReference>
<keyword evidence="12 17" id="KW-0520">NAD</keyword>
<dbReference type="InterPro" id="IPR001750">
    <property type="entry name" value="ND/Mrp_TM"/>
</dbReference>
<dbReference type="Pfam" id="PF06455">
    <property type="entry name" value="NADH5_C"/>
    <property type="match status" value="1"/>
</dbReference>
<comment type="catalytic activity">
    <reaction evidence="16 17">
        <text>a ubiquinone + NADH + 5 H(+)(in) = a ubiquinol + NAD(+) + 4 H(+)(out)</text>
        <dbReference type="Rhea" id="RHEA:29091"/>
        <dbReference type="Rhea" id="RHEA-COMP:9565"/>
        <dbReference type="Rhea" id="RHEA-COMP:9566"/>
        <dbReference type="ChEBI" id="CHEBI:15378"/>
        <dbReference type="ChEBI" id="CHEBI:16389"/>
        <dbReference type="ChEBI" id="CHEBI:17976"/>
        <dbReference type="ChEBI" id="CHEBI:57540"/>
        <dbReference type="ChEBI" id="CHEBI:57945"/>
        <dbReference type="EC" id="7.1.1.2"/>
    </reaction>
</comment>
<feature type="domain" description="NADH-Ubiquinone oxidoreductase (complex I) chain 5 N-terminal" evidence="19">
    <location>
        <begin position="39"/>
        <end position="75"/>
    </location>
</feature>
<dbReference type="EMBL" id="MT862431">
    <property type="protein sequence ID" value="QNV12102.1"/>
    <property type="molecule type" value="Genomic_DNA"/>
</dbReference>
<keyword evidence="5 17" id="KW-0813">Transport</keyword>
<feature type="transmembrane region" description="Helical" evidence="17">
    <location>
        <begin position="324"/>
        <end position="346"/>
    </location>
</feature>
<dbReference type="GO" id="GO:0003954">
    <property type="term" value="F:NADH dehydrogenase activity"/>
    <property type="evidence" value="ECO:0007669"/>
    <property type="project" value="TreeGrafter"/>
</dbReference>
<gene>
    <name evidence="21" type="primary">ND5</name>
</gene>
<evidence type="ECO:0000256" key="17">
    <source>
        <dbReference type="RuleBase" id="RU003404"/>
    </source>
</evidence>
<feature type="transmembrane region" description="Helical" evidence="17">
    <location>
        <begin position="229"/>
        <end position="246"/>
    </location>
</feature>
<keyword evidence="6" id="KW-0679">Respiratory chain</keyword>
<reference evidence="21" key="1">
    <citation type="submission" date="2020-08" db="EMBL/GenBank/DDBJ databases">
        <title>DNAmark Project.</title>
        <authorList>
            <person name="Leerhoei F."/>
        </authorList>
    </citation>
    <scope>NUCLEOTIDE SEQUENCE</scope>
    <source>
        <strain evidence="21">DM572</strain>
    </source>
</reference>
<evidence type="ECO:0000256" key="4">
    <source>
        <dbReference type="ARBA" id="ARBA00021096"/>
    </source>
</evidence>
<evidence type="ECO:0000256" key="11">
    <source>
        <dbReference type="ARBA" id="ARBA00022989"/>
    </source>
</evidence>
<evidence type="ECO:0000256" key="13">
    <source>
        <dbReference type="ARBA" id="ARBA00023075"/>
    </source>
</evidence>
<keyword evidence="15 17" id="KW-0472">Membrane</keyword>
<feature type="transmembrane region" description="Helical" evidence="17">
    <location>
        <begin position="472"/>
        <end position="489"/>
    </location>
</feature>
<keyword evidence="10" id="KW-0249">Electron transport</keyword>
<evidence type="ECO:0000259" key="19">
    <source>
        <dbReference type="Pfam" id="PF00662"/>
    </source>
</evidence>
<evidence type="ECO:0000256" key="6">
    <source>
        <dbReference type="ARBA" id="ARBA00022660"/>
    </source>
</evidence>
<evidence type="ECO:0000256" key="3">
    <source>
        <dbReference type="ARBA" id="ARBA00012944"/>
    </source>
</evidence>
<evidence type="ECO:0000256" key="1">
    <source>
        <dbReference type="ARBA" id="ARBA00003257"/>
    </source>
</evidence>
<keyword evidence="9" id="KW-1278">Translocase</keyword>
<keyword evidence="11 17" id="KW-1133">Transmembrane helix</keyword>
<geneLocation type="mitochondrion" evidence="21"/>
<keyword evidence="14 17" id="KW-0496">Mitochondrion</keyword>
<dbReference type="EC" id="7.1.1.2" evidence="3 17"/>
<feature type="transmembrane region" description="Helical" evidence="17">
    <location>
        <begin position="80"/>
        <end position="97"/>
    </location>
</feature>
<evidence type="ECO:0000256" key="2">
    <source>
        <dbReference type="ARBA" id="ARBA00004448"/>
    </source>
</evidence>
<comment type="subcellular location">
    <subcellularLocation>
        <location evidence="2">Mitochondrion inner membrane</location>
        <topology evidence="2">Multi-pass membrane protein</topology>
    </subcellularLocation>
</comment>
<evidence type="ECO:0000256" key="15">
    <source>
        <dbReference type="ARBA" id="ARBA00023136"/>
    </source>
</evidence>
<feature type="transmembrane region" description="Helical" evidence="17">
    <location>
        <begin position="144"/>
        <end position="164"/>
    </location>
</feature>
<feature type="domain" description="NADH dehydrogenase subunit 5 C-terminal" evidence="20">
    <location>
        <begin position="378"/>
        <end position="544"/>
    </location>
</feature>
<keyword evidence="7 17" id="KW-0812">Transmembrane</keyword>
<evidence type="ECO:0000259" key="18">
    <source>
        <dbReference type="Pfam" id="PF00361"/>
    </source>
</evidence>
<protein>
    <recommendedName>
        <fullName evidence="4 17">NADH-ubiquinone oxidoreductase chain 5</fullName>
        <ecNumber evidence="3 17">7.1.1.2</ecNumber>
    </recommendedName>
</protein>
<dbReference type="GO" id="GO:0008137">
    <property type="term" value="F:NADH dehydrogenase (ubiquinone) activity"/>
    <property type="evidence" value="ECO:0007669"/>
    <property type="project" value="UniProtKB-EC"/>
</dbReference>
<dbReference type="PRINTS" id="PR01434">
    <property type="entry name" value="NADHDHGNASE5"/>
</dbReference>
<organism evidence="21">
    <name type="scientific">Araneus quadratus</name>
    <dbReference type="NCBI Taxonomy" id="279270"/>
    <lineage>
        <taxon>Eukaryota</taxon>
        <taxon>Metazoa</taxon>
        <taxon>Ecdysozoa</taxon>
        <taxon>Arthropoda</taxon>
        <taxon>Chelicerata</taxon>
        <taxon>Arachnida</taxon>
        <taxon>Araneae</taxon>
        <taxon>Araneomorphae</taxon>
        <taxon>Entelegynae</taxon>
        <taxon>Araneoidea</taxon>
        <taxon>Araneidae</taxon>
        <taxon>Araneus</taxon>
    </lineage>
</organism>
<feature type="transmembrane region" description="Helical" evidence="17">
    <location>
        <begin position="204"/>
        <end position="223"/>
    </location>
</feature>
<dbReference type="PANTHER" id="PTHR42829">
    <property type="entry name" value="NADH-UBIQUINONE OXIDOREDUCTASE CHAIN 5"/>
    <property type="match status" value="1"/>
</dbReference>
<dbReference type="Pfam" id="PF00662">
    <property type="entry name" value="Proton_antipo_N"/>
    <property type="match status" value="1"/>
</dbReference>
<evidence type="ECO:0000256" key="14">
    <source>
        <dbReference type="ARBA" id="ARBA00023128"/>
    </source>
</evidence>
<sequence>MFQSILMLMFSIPFLLMSLYMIHFSLFLSLEFPMIFLFSMKIPVSFLMDWTSMMFMFTVMFISSMILLFSMEYIPYKEHLRFSILLLMFVLSMSFLILSDNIIFILLGWDGLGLTSFILVVYYQNASSSASGSITIFSNRVGDILILLSIAFLTSLCDWNFFMNENFPKLVLLFLTMAACSKSAQFPFSAWLPAAMAAPTPISALVHSSTLVTAGVFLLIRIMNYPHPFSMFLILLISSMTTIYASMSANWEMDMKKIIALSTLSQIAMMMFAISLGSISLAFFHLIIHALFKSMMFLCAGIVIHSSSYQDMRNMGTIINNFPIMSSILGISSLSLMGVPFMSGFFSKDPIVETVIFSKMFSLMSMLMIMSIGMTSAYSIRMISLALKFSLKSKPDINIYPSNKMETPIIIMAPMSIFMGTLMMWISNPQQMIMIPNYFKFLIIMNLILGMIIGSSLYYSKKKYLHLGQASISLWFNHFLTVIIMNPLTKLMNFFLKNDKNWQESYGPNYCFNFSSNLSSLPDKISSQLMFIIMMSMMYPILIFSF</sequence>
<comment type="similarity">
    <text evidence="17">Belongs to the complex I subunit 5 family.</text>
</comment>
<evidence type="ECO:0000256" key="12">
    <source>
        <dbReference type="ARBA" id="ARBA00023027"/>
    </source>
</evidence>
<evidence type="ECO:0000313" key="21">
    <source>
        <dbReference type="EMBL" id="QNV12102.1"/>
    </source>
</evidence>
<proteinExistence type="inferred from homology"/>
<feature type="transmembrane region" description="Helical" evidence="17">
    <location>
        <begin position="408"/>
        <end position="426"/>
    </location>
</feature>
<feature type="domain" description="NADH:quinone oxidoreductase/Mrp antiporter transmembrane" evidence="18">
    <location>
        <begin position="99"/>
        <end position="368"/>
    </location>
</feature>
<dbReference type="InterPro" id="IPR010934">
    <property type="entry name" value="NADH_DH_su5_C"/>
</dbReference>
<dbReference type="GO" id="GO:0015990">
    <property type="term" value="P:electron transport coupled proton transport"/>
    <property type="evidence" value="ECO:0007669"/>
    <property type="project" value="TreeGrafter"/>
</dbReference>
<evidence type="ECO:0000256" key="9">
    <source>
        <dbReference type="ARBA" id="ARBA00022967"/>
    </source>
</evidence>
<evidence type="ECO:0000256" key="7">
    <source>
        <dbReference type="ARBA" id="ARBA00022692"/>
    </source>
</evidence>
<dbReference type="InterPro" id="IPR003945">
    <property type="entry name" value="NU5C-like"/>
</dbReference>
<dbReference type="GO" id="GO:0005743">
    <property type="term" value="C:mitochondrial inner membrane"/>
    <property type="evidence" value="ECO:0007669"/>
    <property type="project" value="UniProtKB-SubCell"/>
</dbReference>
<evidence type="ECO:0000259" key="20">
    <source>
        <dbReference type="Pfam" id="PF06455"/>
    </source>
</evidence>
<dbReference type="PANTHER" id="PTHR42829:SF2">
    <property type="entry name" value="NADH-UBIQUINONE OXIDOREDUCTASE CHAIN 5"/>
    <property type="match status" value="1"/>
</dbReference>
<feature type="transmembrane region" description="Helical" evidence="17">
    <location>
        <begin position="103"/>
        <end position="123"/>
    </location>
</feature>
<feature type="transmembrane region" description="Helical" evidence="17">
    <location>
        <begin position="7"/>
        <end position="30"/>
    </location>
</feature>
<keyword evidence="8" id="KW-0999">Mitochondrion inner membrane</keyword>
<feature type="transmembrane region" description="Helical" evidence="17">
    <location>
        <begin position="525"/>
        <end position="544"/>
    </location>
</feature>
<evidence type="ECO:0000256" key="10">
    <source>
        <dbReference type="ARBA" id="ARBA00022982"/>
    </source>
</evidence>